<sequence>MAKTLENKQREICSKFGATFYGCDCNLKVGISLNVRNGIMPINGLRIKPKGDANGWYIWTGEWSDADDFFAPLHGHHLVEWAPLVLPYLGLEPGWRFLIDENYEDVWEDTELLKNP</sequence>
<evidence type="ECO:0000259" key="1">
    <source>
        <dbReference type="Pfam" id="PF24719"/>
    </source>
</evidence>
<dbReference type="AlphaFoldDB" id="A0A2S5CHW3"/>
<dbReference type="RefSeq" id="WP_170065183.1">
    <property type="nucleotide sequence ID" value="NZ_PGFZ01000011.1"/>
</dbReference>
<gene>
    <name evidence="2" type="ORF">AADEFJLK_03791</name>
</gene>
<dbReference type="Proteomes" id="UP000237423">
    <property type="component" value="Unassembled WGS sequence"/>
</dbReference>
<comment type="caution">
    <text evidence="2">The sequence shown here is derived from an EMBL/GenBank/DDBJ whole genome shotgun (WGS) entry which is preliminary data.</text>
</comment>
<name>A0A2S5CHW3_9GAMM</name>
<protein>
    <recommendedName>
        <fullName evidence="1">Imm33-like domain-containing protein</fullName>
    </recommendedName>
</protein>
<feature type="domain" description="Imm33-like" evidence="1">
    <location>
        <begin position="8"/>
        <end position="109"/>
    </location>
</feature>
<proteinExistence type="predicted"/>
<evidence type="ECO:0000313" key="3">
    <source>
        <dbReference type="Proteomes" id="UP000237423"/>
    </source>
</evidence>
<reference evidence="2 3" key="1">
    <citation type="submission" date="2017-11" db="EMBL/GenBank/DDBJ databases">
        <title>Draft Genome Sequence of Methylobacter psychrotolerans Sph1T, an Obligate Methanotroph from Low-Temperature Environments.</title>
        <authorList>
            <person name="Oshkin I.Y."/>
            <person name="Miroshnikov K."/>
            <person name="Belova S.E."/>
            <person name="Korzhenkov A."/>
            <person name="Toshchakov S.V."/>
            <person name="Dedysh S.N."/>
        </authorList>
    </citation>
    <scope>NUCLEOTIDE SEQUENCE [LARGE SCALE GENOMIC DNA]</scope>
    <source>
        <strain evidence="2 3">Sph1</strain>
    </source>
</reference>
<dbReference type="EMBL" id="PGFZ01000011">
    <property type="protein sequence ID" value="POZ50379.1"/>
    <property type="molecule type" value="Genomic_DNA"/>
</dbReference>
<evidence type="ECO:0000313" key="2">
    <source>
        <dbReference type="EMBL" id="POZ50379.1"/>
    </source>
</evidence>
<dbReference type="InterPro" id="IPR056509">
    <property type="entry name" value="Imm33-like"/>
</dbReference>
<organism evidence="2 3">
    <name type="scientific">Methylovulum psychrotolerans</name>
    <dbReference type="NCBI Taxonomy" id="1704499"/>
    <lineage>
        <taxon>Bacteria</taxon>
        <taxon>Pseudomonadati</taxon>
        <taxon>Pseudomonadota</taxon>
        <taxon>Gammaproteobacteria</taxon>
        <taxon>Methylococcales</taxon>
        <taxon>Methylococcaceae</taxon>
        <taxon>Methylovulum</taxon>
    </lineage>
</organism>
<accession>A0A2S5CHW3</accession>
<dbReference type="Pfam" id="PF24719">
    <property type="entry name" value="Imm33-like"/>
    <property type="match status" value="1"/>
</dbReference>